<evidence type="ECO:0000256" key="11">
    <source>
        <dbReference type="ARBA" id="ARBA00023303"/>
    </source>
</evidence>
<dbReference type="eggNOG" id="COG1970">
    <property type="taxonomic scope" value="Bacteria"/>
</dbReference>
<dbReference type="Gene3D" id="1.10.1200.120">
    <property type="entry name" value="Large-conductance mechanosensitive channel, MscL, domain 1"/>
    <property type="match status" value="1"/>
</dbReference>
<sequence>MSKLVSEFKEFAMRGNVMDMAVGIIIGGAFGKIVSSLVADVIMPPITLLTSGSNIEDLKWVLREAVIEGGEITRPEVAMTVGTFLQAVLDFFIIAFVIFMLIKGMNKLRKAKPEEPATPAEPSDEVKLLGEIKELLKKQAEK</sequence>
<evidence type="ECO:0000256" key="12">
    <source>
        <dbReference type="HAMAP-Rule" id="MF_00115"/>
    </source>
</evidence>
<comment type="function">
    <text evidence="12">Channel that opens in response to stretch forces in the membrane lipid bilayer. May participate in the regulation of osmotic pressure changes within the cell.</text>
</comment>
<evidence type="ECO:0000256" key="9">
    <source>
        <dbReference type="ARBA" id="ARBA00023065"/>
    </source>
</evidence>
<keyword evidence="4 12" id="KW-0813">Transport</keyword>
<keyword evidence="6" id="KW-0997">Cell inner membrane</keyword>
<dbReference type="GO" id="GO:0008381">
    <property type="term" value="F:mechanosensitive monoatomic ion channel activity"/>
    <property type="evidence" value="ECO:0007669"/>
    <property type="project" value="UniProtKB-UniRule"/>
</dbReference>
<keyword evidence="14" id="KW-1185">Reference proteome</keyword>
<dbReference type="NCBIfam" id="NF001843">
    <property type="entry name" value="PRK00567.1-4"/>
    <property type="match status" value="1"/>
</dbReference>
<evidence type="ECO:0000256" key="6">
    <source>
        <dbReference type="ARBA" id="ARBA00022519"/>
    </source>
</evidence>
<dbReference type="FunFam" id="1.10.1200.120:FF:000001">
    <property type="entry name" value="Large-conductance mechanosensitive channel"/>
    <property type="match status" value="1"/>
</dbReference>
<comment type="subcellular location">
    <subcellularLocation>
        <location evidence="1 12">Cell membrane</location>
        <topology evidence="1 12">Multi-pass membrane protein</topology>
    </subcellularLocation>
</comment>
<dbReference type="InterPro" id="IPR037673">
    <property type="entry name" value="MSC/AndL"/>
</dbReference>
<evidence type="ECO:0000256" key="2">
    <source>
        <dbReference type="ARBA" id="ARBA00007254"/>
    </source>
</evidence>
<dbReference type="GeneID" id="93365655"/>
<dbReference type="NCBIfam" id="TIGR00220">
    <property type="entry name" value="mscL"/>
    <property type="match status" value="1"/>
</dbReference>
<evidence type="ECO:0000256" key="4">
    <source>
        <dbReference type="ARBA" id="ARBA00022448"/>
    </source>
</evidence>
<dbReference type="RefSeq" id="WP_004332152.1">
    <property type="nucleotide sequence ID" value="NZ_ACNN01000005.1"/>
</dbReference>
<keyword evidence="5 12" id="KW-1003">Cell membrane</keyword>
<feature type="transmembrane region" description="Helical" evidence="12">
    <location>
        <begin position="84"/>
        <end position="102"/>
    </location>
</feature>
<name>C3J8B0_POREA</name>
<evidence type="ECO:0000256" key="1">
    <source>
        <dbReference type="ARBA" id="ARBA00004651"/>
    </source>
</evidence>
<dbReference type="PANTHER" id="PTHR30266:SF2">
    <property type="entry name" value="LARGE-CONDUCTANCE MECHANOSENSITIVE CHANNEL"/>
    <property type="match status" value="1"/>
</dbReference>
<comment type="similarity">
    <text evidence="2 12">Belongs to the MscL family.</text>
</comment>
<evidence type="ECO:0000313" key="14">
    <source>
        <dbReference type="Proteomes" id="UP000004295"/>
    </source>
</evidence>
<comment type="subunit">
    <text evidence="3 12">Homopentamer.</text>
</comment>
<dbReference type="EMBL" id="ACNN01000005">
    <property type="protein sequence ID" value="EEN83685.1"/>
    <property type="molecule type" value="Genomic_DNA"/>
</dbReference>
<dbReference type="InterPro" id="IPR019823">
    <property type="entry name" value="Mechanosensitive_channel_CS"/>
</dbReference>
<evidence type="ECO:0000256" key="7">
    <source>
        <dbReference type="ARBA" id="ARBA00022692"/>
    </source>
</evidence>
<accession>C3J8B0</accession>
<keyword evidence="10 12" id="KW-0472">Membrane</keyword>
<dbReference type="PANTHER" id="PTHR30266">
    <property type="entry name" value="MECHANOSENSITIVE CHANNEL MSCL"/>
    <property type="match status" value="1"/>
</dbReference>
<dbReference type="InterPro" id="IPR001185">
    <property type="entry name" value="MS_channel"/>
</dbReference>
<evidence type="ECO:0000313" key="13">
    <source>
        <dbReference type="EMBL" id="EEN83685.1"/>
    </source>
</evidence>
<comment type="caution">
    <text evidence="13">The sequence shown here is derived from an EMBL/GenBank/DDBJ whole genome shotgun (WGS) entry which is preliminary data.</text>
</comment>
<dbReference type="InterPro" id="IPR036019">
    <property type="entry name" value="MscL_channel"/>
</dbReference>
<dbReference type="PRINTS" id="PR01264">
    <property type="entry name" value="MECHCHANNEL"/>
</dbReference>
<organism evidence="13 14">
    <name type="scientific">Porphyromonas endodontalis (strain ATCC 35406 / DSM 24491 / JCM 8526 / CCUG 16442 / BCRC 14492 / NCTC 13058 / HG 370)</name>
    <name type="common">Bacteroides endodontalis</name>
    <dbReference type="NCBI Taxonomy" id="553175"/>
    <lineage>
        <taxon>Bacteria</taxon>
        <taxon>Pseudomonadati</taxon>
        <taxon>Bacteroidota</taxon>
        <taxon>Bacteroidia</taxon>
        <taxon>Bacteroidales</taxon>
        <taxon>Porphyromonadaceae</taxon>
        <taxon>Porphyromonas</taxon>
    </lineage>
</organism>
<dbReference type="AlphaFoldDB" id="C3J8B0"/>
<keyword evidence="11 12" id="KW-0407">Ion channel</keyword>
<dbReference type="SUPFAM" id="SSF81330">
    <property type="entry name" value="Gated mechanosensitive channel"/>
    <property type="match status" value="1"/>
</dbReference>
<protein>
    <recommendedName>
        <fullName evidence="12">Large-conductance mechanosensitive channel</fullName>
    </recommendedName>
</protein>
<keyword evidence="9 12" id="KW-0406">Ion transport</keyword>
<dbReference type="PROSITE" id="PS01327">
    <property type="entry name" value="MSCL"/>
    <property type="match status" value="1"/>
</dbReference>
<keyword evidence="8 12" id="KW-1133">Transmembrane helix</keyword>
<reference evidence="13 14" key="1">
    <citation type="submission" date="2009-04" db="EMBL/GenBank/DDBJ databases">
        <authorList>
            <person name="Sebastian Y."/>
            <person name="Madupu R."/>
            <person name="Durkin A.S."/>
            <person name="Torralba M."/>
            <person name="Methe B."/>
            <person name="Sutton G.G."/>
            <person name="Strausberg R.L."/>
            <person name="Nelson K.E."/>
        </authorList>
    </citation>
    <scope>NUCLEOTIDE SEQUENCE [LARGE SCALE GENOMIC DNA]</scope>
    <source>
        <strain evidence="14">ATCC 35406 / BCRC 14492 / JCM 8526 / NCTC 13058 / HG 370</strain>
    </source>
</reference>
<evidence type="ECO:0000256" key="5">
    <source>
        <dbReference type="ARBA" id="ARBA00022475"/>
    </source>
</evidence>
<evidence type="ECO:0000256" key="3">
    <source>
        <dbReference type="ARBA" id="ARBA00011255"/>
    </source>
</evidence>
<gene>
    <name evidence="12 13" type="primary">mscL</name>
    <name evidence="13" type="ORF">POREN0001_1355</name>
</gene>
<dbReference type="HAMAP" id="MF_00115">
    <property type="entry name" value="MscL"/>
    <property type="match status" value="1"/>
</dbReference>
<feature type="transmembrane region" description="Helical" evidence="12">
    <location>
        <begin position="21"/>
        <end position="43"/>
    </location>
</feature>
<dbReference type="Pfam" id="PF01741">
    <property type="entry name" value="MscL"/>
    <property type="match status" value="1"/>
</dbReference>
<evidence type="ECO:0000256" key="10">
    <source>
        <dbReference type="ARBA" id="ARBA00023136"/>
    </source>
</evidence>
<evidence type="ECO:0000256" key="8">
    <source>
        <dbReference type="ARBA" id="ARBA00022989"/>
    </source>
</evidence>
<dbReference type="STRING" id="553175.POREN0001_1355"/>
<dbReference type="GO" id="GO:0005886">
    <property type="term" value="C:plasma membrane"/>
    <property type="evidence" value="ECO:0007669"/>
    <property type="project" value="UniProtKB-SubCell"/>
</dbReference>
<dbReference type="Proteomes" id="UP000004295">
    <property type="component" value="Unassembled WGS sequence"/>
</dbReference>
<proteinExistence type="inferred from homology"/>
<keyword evidence="7 12" id="KW-0812">Transmembrane</keyword>